<dbReference type="InterPro" id="IPR002686">
    <property type="entry name" value="Transposase_17"/>
</dbReference>
<evidence type="ECO:0000313" key="3">
    <source>
        <dbReference type="Proteomes" id="UP001210770"/>
    </source>
</evidence>
<name>A0AAX3LL43_9RHOB</name>
<dbReference type="RefSeq" id="WP_271687699.1">
    <property type="nucleotide sequence ID" value="NZ_CP116423.1"/>
</dbReference>
<dbReference type="SMART" id="SM01321">
    <property type="entry name" value="Y1_Tnp"/>
    <property type="match status" value="1"/>
</dbReference>
<gene>
    <name evidence="2" type="ORF">PL336_11220</name>
</gene>
<sequence length="195" mass="22208">MRDSPSPHGPNSYFFTLRLSRRDDDALLRHITALRQAMRETLARKPFRIDAIAILPDVLHTVWTLPPDDTDYGNRIGMWKGRFSRHLPPAPHRSLRQIKRGEKGIWQRRFWEHRIRDPADFERHCSLVHLSPVHAGYCDRPEAWPYSSYRRACSGPAALQGAEAGPLEEDAVLDDDVTPLNHAAQAVAPLSGLHS</sequence>
<dbReference type="PANTHER" id="PTHR36966">
    <property type="entry name" value="REP-ASSOCIATED TYROSINE TRANSPOSASE"/>
    <property type="match status" value="1"/>
</dbReference>
<dbReference type="SUPFAM" id="SSF143422">
    <property type="entry name" value="Transposase IS200-like"/>
    <property type="match status" value="1"/>
</dbReference>
<dbReference type="InterPro" id="IPR052715">
    <property type="entry name" value="RAYT_transposase"/>
</dbReference>
<proteinExistence type="predicted"/>
<dbReference type="GO" id="GO:0006313">
    <property type="term" value="P:DNA transposition"/>
    <property type="evidence" value="ECO:0007669"/>
    <property type="project" value="InterPro"/>
</dbReference>
<dbReference type="GO" id="GO:0004803">
    <property type="term" value="F:transposase activity"/>
    <property type="evidence" value="ECO:0007669"/>
    <property type="project" value="InterPro"/>
</dbReference>
<evidence type="ECO:0000259" key="1">
    <source>
        <dbReference type="SMART" id="SM01321"/>
    </source>
</evidence>
<protein>
    <submittedName>
        <fullName evidence="2">Transposase</fullName>
    </submittedName>
</protein>
<reference evidence="2" key="1">
    <citation type="submission" date="2023-01" db="EMBL/GenBank/DDBJ databases">
        <title>Comparative genomic analysis of cold water coral derived Sulfitobacter faviae: insights into their metabolism and habitat adaptation.</title>
        <authorList>
            <person name="Guo Y."/>
            <person name="Lin S."/>
            <person name="Huang Z."/>
            <person name="Tang K."/>
            <person name="Wang X."/>
        </authorList>
    </citation>
    <scope>NUCLEOTIDE SEQUENCE</scope>
    <source>
        <strain evidence="2">SCSIO W_1865</strain>
    </source>
</reference>
<dbReference type="AlphaFoldDB" id="A0AAX3LL43"/>
<organism evidence="2 3">
    <name type="scientific">Sulfitobacter faviae</name>
    <dbReference type="NCBI Taxonomy" id="1775881"/>
    <lineage>
        <taxon>Bacteria</taxon>
        <taxon>Pseudomonadati</taxon>
        <taxon>Pseudomonadota</taxon>
        <taxon>Alphaproteobacteria</taxon>
        <taxon>Rhodobacterales</taxon>
        <taxon>Roseobacteraceae</taxon>
        <taxon>Sulfitobacter</taxon>
    </lineage>
</organism>
<dbReference type="InterPro" id="IPR036515">
    <property type="entry name" value="Transposase_17_sf"/>
</dbReference>
<dbReference type="GO" id="GO:0043565">
    <property type="term" value="F:sequence-specific DNA binding"/>
    <property type="evidence" value="ECO:0007669"/>
    <property type="project" value="TreeGrafter"/>
</dbReference>
<accession>A0AAX3LL43</accession>
<dbReference type="Proteomes" id="UP001210770">
    <property type="component" value="Chromosome"/>
</dbReference>
<dbReference type="Gene3D" id="3.30.70.1290">
    <property type="entry name" value="Transposase IS200-like"/>
    <property type="match status" value="1"/>
</dbReference>
<dbReference type="EMBL" id="CP116423">
    <property type="protein sequence ID" value="WCE69369.1"/>
    <property type="molecule type" value="Genomic_DNA"/>
</dbReference>
<dbReference type="NCBIfam" id="NF047646">
    <property type="entry name" value="REP_Tyr_transpos"/>
    <property type="match status" value="1"/>
</dbReference>
<evidence type="ECO:0000313" key="2">
    <source>
        <dbReference type="EMBL" id="WCE69369.1"/>
    </source>
</evidence>
<dbReference type="PANTHER" id="PTHR36966:SF1">
    <property type="entry name" value="REP-ASSOCIATED TYROSINE TRANSPOSASE"/>
    <property type="match status" value="1"/>
</dbReference>
<feature type="domain" description="Transposase IS200-like" evidence="1">
    <location>
        <begin position="9"/>
        <end position="131"/>
    </location>
</feature>